<keyword evidence="5 6" id="KW-0378">Hydrolase</keyword>
<dbReference type="PANTHER" id="PTHR43390">
    <property type="entry name" value="SIGNAL PEPTIDASE I"/>
    <property type="match status" value="1"/>
</dbReference>
<feature type="domain" description="Peptidase S26" evidence="7">
    <location>
        <begin position="403"/>
        <end position="438"/>
    </location>
</feature>
<keyword evidence="6" id="KW-0472">Membrane</keyword>
<comment type="caution">
    <text evidence="6">Lacks conserved residue(s) required for the propagation of feature annotation.</text>
</comment>
<feature type="transmembrane region" description="Helical" evidence="6">
    <location>
        <begin position="38"/>
        <end position="56"/>
    </location>
</feature>
<dbReference type="InterPro" id="IPR019533">
    <property type="entry name" value="Peptidase_S26"/>
</dbReference>
<evidence type="ECO:0000256" key="1">
    <source>
        <dbReference type="ARBA" id="ARBA00000677"/>
    </source>
</evidence>
<accession>A0A4Y8WR80</accession>
<dbReference type="Proteomes" id="UP000297225">
    <property type="component" value="Unassembled WGS sequence"/>
</dbReference>
<dbReference type="EMBL" id="SPNC01000010">
    <property type="protein sequence ID" value="TFH96908.1"/>
    <property type="molecule type" value="Genomic_DNA"/>
</dbReference>
<dbReference type="AlphaFoldDB" id="A0A4Y8WR80"/>
<dbReference type="STRING" id="1122973.GCA_000379925_01535"/>
<dbReference type="GO" id="GO:0004252">
    <property type="term" value="F:serine-type endopeptidase activity"/>
    <property type="evidence" value="ECO:0007669"/>
    <property type="project" value="InterPro"/>
</dbReference>
<feature type="transmembrane region" description="Helical" evidence="6">
    <location>
        <begin position="12"/>
        <end position="32"/>
    </location>
</feature>
<feature type="transmembrane region" description="Helical" evidence="6">
    <location>
        <begin position="68"/>
        <end position="90"/>
    </location>
</feature>
<dbReference type="PRINTS" id="PR00727">
    <property type="entry name" value="LEADERPTASE"/>
</dbReference>
<name>A0A4Y8WR80_9PORP</name>
<evidence type="ECO:0000256" key="3">
    <source>
        <dbReference type="ARBA" id="ARBA00013208"/>
    </source>
</evidence>
<dbReference type="GO" id="GO:0009003">
    <property type="term" value="F:signal peptidase activity"/>
    <property type="evidence" value="ECO:0007669"/>
    <property type="project" value="UniProtKB-EC"/>
</dbReference>
<keyword evidence="6" id="KW-0645">Protease</keyword>
<evidence type="ECO:0000256" key="5">
    <source>
        <dbReference type="ARBA" id="ARBA00022801"/>
    </source>
</evidence>
<feature type="domain" description="Peptidase S26" evidence="7">
    <location>
        <begin position="71"/>
        <end position="284"/>
    </location>
</feature>
<keyword evidence="6" id="KW-1133">Transmembrane helix</keyword>
<comment type="subcellular location">
    <subcellularLocation>
        <location evidence="6">Membrane</location>
        <topology evidence="6">Single-pass type II membrane protein</topology>
    </subcellularLocation>
</comment>
<organism evidence="8 9">
    <name type="scientific">Porphyromonas levii</name>
    <dbReference type="NCBI Taxonomy" id="28114"/>
    <lineage>
        <taxon>Bacteria</taxon>
        <taxon>Pseudomonadati</taxon>
        <taxon>Bacteroidota</taxon>
        <taxon>Bacteroidia</taxon>
        <taxon>Bacteroidales</taxon>
        <taxon>Porphyromonadaceae</taxon>
        <taxon>Porphyromonas</taxon>
    </lineage>
</organism>
<dbReference type="InterPro" id="IPR019758">
    <property type="entry name" value="Pept_S26A_signal_pept_1_CS"/>
</dbReference>
<dbReference type="Gene3D" id="2.10.109.10">
    <property type="entry name" value="Umud Fragment, subunit A"/>
    <property type="match status" value="2"/>
</dbReference>
<dbReference type="CDD" id="cd06530">
    <property type="entry name" value="S26_SPase_I"/>
    <property type="match status" value="1"/>
</dbReference>
<dbReference type="InterPro" id="IPR019757">
    <property type="entry name" value="Pept_S26A_signal_pept_1_Lys-AS"/>
</dbReference>
<dbReference type="OrthoDB" id="9802919at2"/>
<dbReference type="Pfam" id="PF10502">
    <property type="entry name" value="Peptidase_S26"/>
    <property type="match status" value="2"/>
</dbReference>
<keyword evidence="9" id="KW-1185">Reference proteome</keyword>
<comment type="similarity">
    <text evidence="2 6">Belongs to the peptidase S26 family.</text>
</comment>
<dbReference type="PANTHER" id="PTHR43390:SF1">
    <property type="entry name" value="CHLOROPLAST PROCESSING PEPTIDASE"/>
    <property type="match status" value="1"/>
</dbReference>
<evidence type="ECO:0000256" key="2">
    <source>
        <dbReference type="ARBA" id="ARBA00009370"/>
    </source>
</evidence>
<dbReference type="NCBIfam" id="TIGR02227">
    <property type="entry name" value="sigpep_I_bact"/>
    <property type="match status" value="1"/>
</dbReference>
<keyword evidence="6" id="KW-0812">Transmembrane</keyword>
<dbReference type="RefSeq" id="WP_134849089.1">
    <property type="nucleotide sequence ID" value="NZ_CP197400.1"/>
</dbReference>
<dbReference type="SUPFAM" id="SSF51306">
    <property type="entry name" value="LexA/Signal peptidase"/>
    <property type="match status" value="1"/>
</dbReference>
<evidence type="ECO:0000313" key="8">
    <source>
        <dbReference type="EMBL" id="TFH96908.1"/>
    </source>
</evidence>
<evidence type="ECO:0000256" key="6">
    <source>
        <dbReference type="RuleBase" id="RU362042"/>
    </source>
</evidence>
<dbReference type="GO" id="GO:0016020">
    <property type="term" value="C:membrane"/>
    <property type="evidence" value="ECO:0007669"/>
    <property type="project" value="UniProtKB-SubCell"/>
</dbReference>
<dbReference type="PROSITE" id="PS00760">
    <property type="entry name" value="SPASE_I_2"/>
    <property type="match status" value="1"/>
</dbReference>
<dbReference type="GO" id="GO:0006465">
    <property type="term" value="P:signal peptide processing"/>
    <property type="evidence" value="ECO:0007669"/>
    <property type="project" value="InterPro"/>
</dbReference>
<reference evidence="8 9" key="1">
    <citation type="submission" date="2019-03" db="EMBL/GenBank/DDBJ databases">
        <title>Porphyromonas levii Isolated from the Uterus of Dairy Cows.</title>
        <authorList>
            <person name="Francis A.M."/>
        </authorList>
    </citation>
    <scope>NUCLEOTIDE SEQUENCE [LARGE SCALE GENOMIC DNA]</scope>
    <source>
        <strain evidence="8 9">AF5678</strain>
    </source>
</reference>
<evidence type="ECO:0000259" key="7">
    <source>
        <dbReference type="Pfam" id="PF10502"/>
    </source>
</evidence>
<proteinExistence type="inferred from homology"/>
<evidence type="ECO:0000313" key="9">
    <source>
        <dbReference type="Proteomes" id="UP000297225"/>
    </source>
</evidence>
<evidence type="ECO:0000256" key="4">
    <source>
        <dbReference type="ARBA" id="ARBA00019232"/>
    </source>
</evidence>
<dbReference type="PROSITE" id="PS00761">
    <property type="entry name" value="SPASE_I_3"/>
    <property type="match status" value="1"/>
</dbReference>
<dbReference type="InterPro" id="IPR036286">
    <property type="entry name" value="LexA/Signal_pep-like_sf"/>
</dbReference>
<gene>
    <name evidence="8" type="primary">lepB</name>
    <name evidence="8" type="ORF">E4P47_01385</name>
</gene>
<protein>
    <recommendedName>
        <fullName evidence="4 6">Signal peptidase I</fullName>
        <ecNumber evidence="3 6">3.4.21.89</ecNumber>
    </recommendedName>
</protein>
<dbReference type="InterPro" id="IPR000223">
    <property type="entry name" value="Pept_S26A_signal_pept_1"/>
</dbReference>
<sequence>MKNIDWKSVAKGNWIKFAIWVIILIGFCFWARSLWALLLLPILFDIYISNIVHWRWWKKSKSSFVRGIMGLVEDLVVVLLIVHAINLFVFQQFKIPSGSLEKTALIGDHLFVSKLSYGPRVPMTPIAFPLMHNRFPGGGKAYLDHPQWEYKRLKGLGKVKLNDIVVFNFPVGDTVALQVTKPDYYTLVKQYGRERVWFDERTFGKVVYRPVDMRDHYVKRAIGLPGDSLQIINNAVYINGQKLKEPELLQYNYFVETDGYHFSPSELQELGVNNDDVILLSNDVVINQDSVPTHPRGAIYHLPLTKDMKAQLERHSHVHRIAIEPDPTPDQFLTYPINMATGWTRDNYGPLWIPRAGATIVLTPDNLQLYERCIRNYEGHDLVVKEGIIYIDGAATDTYTFGMDYYWMMGDNRHNSLDSRSWGLVPEDHIVGKPLFIWLSWDKDKGNVRWNRFFKVPR</sequence>
<dbReference type="EC" id="3.4.21.89" evidence="3 6"/>
<comment type="caution">
    <text evidence="8">The sequence shown here is derived from an EMBL/GenBank/DDBJ whole genome shotgun (WGS) entry which is preliminary data.</text>
</comment>
<comment type="catalytic activity">
    <reaction evidence="1 6">
        <text>Cleavage of hydrophobic, N-terminal signal or leader sequences from secreted and periplasmic proteins.</text>
        <dbReference type="EC" id="3.4.21.89"/>
    </reaction>
</comment>